<keyword evidence="4" id="KW-0274">FAD</keyword>
<evidence type="ECO:0000256" key="2">
    <source>
        <dbReference type="ARBA" id="ARBA00007330"/>
    </source>
</evidence>
<dbReference type="Pfam" id="PF01266">
    <property type="entry name" value="DAO"/>
    <property type="match status" value="1"/>
</dbReference>
<evidence type="ECO:0000313" key="9">
    <source>
        <dbReference type="Proteomes" id="UP001350748"/>
    </source>
</evidence>
<evidence type="ECO:0000259" key="7">
    <source>
        <dbReference type="Pfam" id="PF16901"/>
    </source>
</evidence>
<protein>
    <submittedName>
        <fullName evidence="8">Glycerol-3-phosphate dehydrogenase</fullName>
        <ecNumber evidence="8">1.1.5.3</ecNumber>
    </submittedName>
</protein>
<dbReference type="InterPro" id="IPR006076">
    <property type="entry name" value="FAD-dep_OxRdtase"/>
</dbReference>
<evidence type="ECO:0000256" key="5">
    <source>
        <dbReference type="ARBA" id="ARBA00023002"/>
    </source>
</evidence>
<dbReference type="Gene3D" id="1.10.8.870">
    <property type="entry name" value="Alpha-glycerophosphate oxidase, cap domain"/>
    <property type="match status" value="1"/>
</dbReference>
<dbReference type="PRINTS" id="PR01001">
    <property type="entry name" value="FADG3PDH"/>
</dbReference>
<dbReference type="Pfam" id="PF16901">
    <property type="entry name" value="DAO_C"/>
    <property type="match status" value="1"/>
</dbReference>
<dbReference type="NCBIfam" id="NF009906">
    <property type="entry name" value="PRK13369.1"/>
    <property type="match status" value="1"/>
</dbReference>
<dbReference type="Gene3D" id="6.10.250.1890">
    <property type="match status" value="1"/>
</dbReference>
<proteinExistence type="inferred from homology"/>
<dbReference type="EC" id="1.1.5.3" evidence="8"/>
<dbReference type="InterPro" id="IPR036188">
    <property type="entry name" value="FAD/NAD-bd_sf"/>
</dbReference>
<keyword evidence="5 8" id="KW-0560">Oxidoreductase</keyword>
<dbReference type="InterPro" id="IPR031656">
    <property type="entry name" value="DAO_C"/>
</dbReference>
<comment type="similarity">
    <text evidence="2">Belongs to the FAD-dependent glycerol-3-phosphate dehydrogenase family.</text>
</comment>
<feature type="domain" description="FAD dependent oxidoreductase" evidence="6">
    <location>
        <begin position="4"/>
        <end position="320"/>
    </location>
</feature>
<evidence type="ECO:0000259" key="6">
    <source>
        <dbReference type="Pfam" id="PF01266"/>
    </source>
</evidence>
<comment type="cofactor">
    <cofactor evidence="1">
        <name>FAD</name>
        <dbReference type="ChEBI" id="CHEBI:57692"/>
    </cofactor>
</comment>
<dbReference type="GO" id="GO:0004368">
    <property type="term" value="F:glycerol-3-phosphate dehydrogenase (quinone) activity"/>
    <property type="evidence" value="ECO:0007669"/>
    <property type="project" value="UniProtKB-EC"/>
</dbReference>
<comment type="caution">
    <text evidence="8">The sequence shown here is derived from an EMBL/GenBank/DDBJ whole genome shotgun (WGS) entry which is preliminary data.</text>
</comment>
<dbReference type="SUPFAM" id="SSF51905">
    <property type="entry name" value="FAD/NAD(P)-binding domain"/>
    <property type="match status" value="1"/>
</dbReference>
<keyword evidence="9" id="KW-1185">Reference proteome</keyword>
<dbReference type="PANTHER" id="PTHR11985:SF15">
    <property type="entry name" value="GLYCEROL-3-PHOSPHATE DEHYDROGENASE, MITOCHONDRIAL"/>
    <property type="match status" value="1"/>
</dbReference>
<organism evidence="8 9">
    <name type="scientific">Methylocystis borbori</name>
    <dbReference type="NCBI Taxonomy" id="3118750"/>
    <lineage>
        <taxon>Bacteria</taxon>
        <taxon>Pseudomonadati</taxon>
        <taxon>Pseudomonadota</taxon>
        <taxon>Alphaproteobacteria</taxon>
        <taxon>Hyphomicrobiales</taxon>
        <taxon>Methylocystaceae</taxon>
        <taxon>Methylocystis</taxon>
    </lineage>
</organism>
<sequence length="488" mass="53411">MIYDLLIVGGGINGCAIARDAAGRGLSVRLVEQGDLAQGTSSASTKLIHGGLRYLELYQFRLVHEALAERELLLAAAPHIIWPLKFVLPYEKGLRPVWMLRLGLFLYDHLARRKRLEGSHMANLKGDALGAPLRDAYSVGFTYADCWVDDARLVVLNAMDSAERGATISVGARLAHAERRGEHWRAALADGETIQTRALVNAAGPWVSQVIEDALHIASRKHVRLVKGSHLVLRKLYDGPQAYILQNPDGRIVFAIPYEQGFTLIGTTDVAYDGAPGPVAISEEETDYLLASLNHFLRRPATRGDIIWSYAGLRPLYDDGSLKASVVTRDYAFDLDAPEGAAPSLSIFGGKITTARRLAEHALDELARFLPAHGAAWTAGAVFPGGDMGESFSGFLAALKREKPFLGDELALRLARAYGMRVFDIVKDARTLGDLGRDFGCGLSEAEVAYLREKEWARAADDILWRRSKLGLHMSAAQQEALREFIGA</sequence>
<evidence type="ECO:0000256" key="1">
    <source>
        <dbReference type="ARBA" id="ARBA00001974"/>
    </source>
</evidence>
<reference evidence="8 9" key="1">
    <citation type="submission" date="2024-02" db="EMBL/GenBank/DDBJ databases">
        <authorList>
            <person name="Grouzdev D."/>
        </authorList>
    </citation>
    <scope>NUCLEOTIDE SEQUENCE [LARGE SCALE GENOMIC DNA]</scope>
    <source>
        <strain evidence="8 9">9N</strain>
    </source>
</reference>
<dbReference type="Gene3D" id="3.30.9.10">
    <property type="entry name" value="D-Amino Acid Oxidase, subunit A, domain 2"/>
    <property type="match status" value="1"/>
</dbReference>
<dbReference type="PANTHER" id="PTHR11985">
    <property type="entry name" value="GLYCEROL-3-PHOSPHATE DEHYDROGENASE"/>
    <property type="match status" value="1"/>
</dbReference>
<evidence type="ECO:0000256" key="3">
    <source>
        <dbReference type="ARBA" id="ARBA00022630"/>
    </source>
</evidence>
<dbReference type="InterPro" id="IPR000447">
    <property type="entry name" value="G3P_DH_FAD-dep"/>
</dbReference>
<evidence type="ECO:0000313" key="8">
    <source>
        <dbReference type="EMBL" id="MEF3367557.1"/>
    </source>
</evidence>
<keyword evidence="3" id="KW-0285">Flavoprotein</keyword>
<feature type="domain" description="Alpha-glycerophosphate oxidase C-terminal" evidence="7">
    <location>
        <begin position="402"/>
        <end position="484"/>
    </location>
</feature>
<evidence type="ECO:0000256" key="4">
    <source>
        <dbReference type="ARBA" id="ARBA00022827"/>
    </source>
</evidence>
<dbReference type="EMBL" id="JAZHYN010000047">
    <property type="protein sequence ID" value="MEF3367557.1"/>
    <property type="molecule type" value="Genomic_DNA"/>
</dbReference>
<dbReference type="InterPro" id="IPR038299">
    <property type="entry name" value="DAO_C_sf"/>
</dbReference>
<dbReference type="Gene3D" id="3.50.50.60">
    <property type="entry name" value="FAD/NAD(P)-binding domain"/>
    <property type="match status" value="1"/>
</dbReference>
<dbReference type="NCBIfam" id="NF008899">
    <property type="entry name" value="PRK12266.1"/>
    <property type="match status" value="1"/>
</dbReference>
<gene>
    <name evidence="8" type="primary">glpD</name>
    <name evidence="8" type="ORF">V3H18_13535</name>
</gene>
<dbReference type="RefSeq" id="WP_332082602.1">
    <property type="nucleotide sequence ID" value="NZ_JAZHYN010000047.1"/>
</dbReference>
<name>A0ABU7XKI3_9HYPH</name>
<dbReference type="Proteomes" id="UP001350748">
    <property type="component" value="Unassembled WGS sequence"/>
</dbReference>
<accession>A0ABU7XKI3</accession>